<evidence type="ECO:0000313" key="4">
    <source>
        <dbReference type="Proteomes" id="UP001370490"/>
    </source>
</evidence>
<feature type="signal peptide" evidence="1">
    <location>
        <begin position="1"/>
        <end position="22"/>
    </location>
</feature>
<dbReference type="PANTHER" id="PTHR31589:SF223">
    <property type="entry name" value="PROTEIN, PUTATIVE (DUF239)-RELATED"/>
    <property type="match status" value="1"/>
</dbReference>
<dbReference type="InterPro" id="IPR053168">
    <property type="entry name" value="Glutamic_endopeptidase"/>
</dbReference>
<evidence type="ECO:0000259" key="2">
    <source>
        <dbReference type="PROSITE" id="PS52045"/>
    </source>
</evidence>
<dbReference type="InterPro" id="IPR025521">
    <property type="entry name" value="Neprosin_propep"/>
</dbReference>
<gene>
    <name evidence="3" type="ORF">RJ641_019969</name>
</gene>
<dbReference type="Proteomes" id="UP001370490">
    <property type="component" value="Unassembled WGS sequence"/>
</dbReference>
<name>A0AAN8YVZ2_9MAGN</name>
<keyword evidence="1" id="KW-0732">Signal</keyword>
<proteinExistence type="predicted"/>
<protein>
    <submittedName>
        <fullName evidence="3">Neprosin</fullName>
    </submittedName>
</protein>
<dbReference type="Pfam" id="PF14365">
    <property type="entry name" value="Neprosin_AP"/>
    <property type="match status" value="1"/>
</dbReference>
<dbReference type="PROSITE" id="PS52045">
    <property type="entry name" value="NEPROSIN_PEP_CD"/>
    <property type="match status" value="1"/>
</dbReference>
<organism evidence="3 4">
    <name type="scientific">Dillenia turbinata</name>
    <dbReference type="NCBI Taxonomy" id="194707"/>
    <lineage>
        <taxon>Eukaryota</taxon>
        <taxon>Viridiplantae</taxon>
        <taxon>Streptophyta</taxon>
        <taxon>Embryophyta</taxon>
        <taxon>Tracheophyta</taxon>
        <taxon>Spermatophyta</taxon>
        <taxon>Magnoliopsida</taxon>
        <taxon>eudicotyledons</taxon>
        <taxon>Gunneridae</taxon>
        <taxon>Pentapetalae</taxon>
        <taxon>Dilleniales</taxon>
        <taxon>Dilleniaceae</taxon>
        <taxon>Dillenia</taxon>
    </lineage>
</organism>
<accession>A0AAN8YVZ2</accession>
<dbReference type="Pfam" id="PF03080">
    <property type="entry name" value="Neprosin"/>
    <property type="match status" value="1"/>
</dbReference>
<dbReference type="PANTHER" id="PTHR31589">
    <property type="entry name" value="PROTEIN, PUTATIVE (DUF239)-RELATED-RELATED"/>
    <property type="match status" value="1"/>
</dbReference>
<feature type="chain" id="PRO_5042817798" evidence="1">
    <location>
        <begin position="23"/>
        <end position="317"/>
    </location>
</feature>
<dbReference type="EMBL" id="JBAMMX010000025">
    <property type="protein sequence ID" value="KAK6914852.1"/>
    <property type="molecule type" value="Genomic_DNA"/>
</dbReference>
<sequence length="317" mass="35825">MALKLIVLVLLAYSWFLSHVEVEGVREISKEEDLELEKQLKLLNKPAVKTIKDFYKQRAFDHPLLQNYTFNPKMIPSIIKAMTQENTSNTETVEDMGITEGSCPDGTSAVARTKSNTGLKFNGASMSTSLYNPYVEPFQYSASQMKIKNGDDTIQVGWMVSCTLYSDSLTRMFIYFNAGNSHCYNDRCPGFVRLHTNPPIPLDYAFRETSRRGGPIKYTSFQIHRGTYVEWGGEVFGLPSQRSAPMGGGHRPILDTNYDCFCAKLQFQKNDEKSFPDPKGEIETFIDNSRYYGVDDGGFKADDFRRLIFFGGIGEAT</sequence>
<comment type="caution">
    <text evidence="3">The sequence shown here is derived from an EMBL/GenBank/DDBJ whole genome shotgun (WGS) entry which is preliminary data.</text>
</comment>
<evidence type="ECO:0000313" key="3">
    <source>
        <dbReference type="EMBL" id="KAK6914852.1"/>
    </source>
</evidence>
<dbReference type="InterPro" id="IPR004314">
    <property type="entry name" value="Neprosin"/>
</dbReference>
<reference evidence="3 4" key="1">
    <citation type="submission" date="2023-12" db="EMBL/GenBank/DDBJ databases">
        <title>A high-quality genome assembly for Dillenia turbinata (Dilleniales).</title>
        <authorList>
            <person name="Chanderbali A."/>
        </authorList>
    </citation>
    <scope>NUCLEOTIDE SEQUENCE [LARGE SCALE GENOMIC DNA]</scope>
    <source>
        <strain evidence="3">LSX21</strain>
        <tissue evidence="3">Leaf</tissue>
    </source>
</reference>
<evidence type="ECO:0000256" key="1">
    <source>
        <dbReference type="SAM" id="SignalP"/>
    </source>
</evidence>
<feature type="domain" description="Neprosin PEP catalytic" evidence="2">
    <location>
        <begin position="101"/>
        <end position="317"/>
    </location>
</feature>
<keyword evidence="4" id="KW-1185">Reference proteome</keyword>
<dbReference type="AlphaFoldDB" id="A0AAN8YVZ2"/>